<sequence>MRAYRLTDTDRPLLLVEEPDPLPGPGEVVVDLKAATLNYRDTIVRQGRYGGAQRADLIPLSDGAGVISAIGEGVTDRRIGERVTIGFMPNWIDGAFSVTKQAGALGGGFVDGVLAERIAVPASGVVPFPDAWSFEEAAAYPCAGVTAWACLFGGGGIRPGSSVLVEGTGGVSTFALQLAKAAGAQVIATSSSDAKLERARALGADELINYRTTPGWGTRAAEISGGAGVDFVLDVGGPGTLDQALIAVRYGGEVALVGVLTGFGGPVNTGAILMKAVAVRGVYVGAVADLRAAIASGVRPVIDEVFAFDQADVAFAHLRGAGHQGKIAIRIA</sequence>
<name>A0A7H0LD59_9SPHN</name>
<dbReference type="PANTHER" id="PTHR45033">
    <property type="match status" value="1"/>
</dbReference>
<dbReference type="InterPro" id="IPR020843">
    <property type="entry name" value="ER"/>
</dbReference>
<dbReference type="InterPro" id="IPR013149">
    <property type="entry name" value="ADH-like_C"/>
</dbReference>
<dbReference type="Proteomes" id="UP000516148">
    <property type="component" value="Chromosome"/>
</dbReference>
<dbReference type="InterPro" id="IPR052711">
    <property type="entry name" value="Zinc_ADH-like"/>
</dbReference>
<keyword evidence="3" id="KW-1185">Reference proteome</keyword>
<dbReference type="InterPro" id="IPR011032">
    <property type="entry name" value="GroES-like_sf"/>
</dbReference>
<dbReference type="Pfam" id="PF08240">
    <property type="entry name" value="ADH_N"/>
    <property type="match status" value="1"/>
</dbReference>
<proteinExistence type="predicted"/>
<dbReference type="SUPFAM" id="SSF50129">
    <property type="entry name" value="GroES-like"/>
    <property type="match status" value="1"/>
</dbReference>
<accession>A0A7H0LD59</accession>
<dbReference type="EMBL" id="CP061038">
    <property type="protein sequence ID" value="QNQ07612.1"/>
    <property type="molecule type" value="Genomic_DNA"/>
</dbReference>
<dbReference type="InterPro" id="IPR013154">
    <property type="entry name" value="ADH-like_N"/>
</dbReference>
<dbReference type="KEGG" id="spap:H3Z74_12300"/>
<evidence type="ECO:0000313" key="2">
    <source>
        <dbReference type="EMBL" id="QNQ07612.1"/>
    </source>
</evidence>
<evidence type="ECO:0000259" key="1">
    <source>
        <dbReference type="SMART" id="SM00829"/>
    </source>
</evidence>
<reference evidence="2 3" key="1">
    <citation type="submission" date="2020-09" db="EMBL/GenBank/DDBJ databases">
        <title>Sphingomonas sp., a new species isolated from pork steak.</title>
        <authorList>
            <person name="Heidler von Heilborn D."/>
        </authorList>
    </citation>
    <scope>NUCLEOTIDE SEQUENCE [LARGE SCALE GENOMIC DNA]</scope>
    <source>
        <strain evidence="3">S8-3T</strain>
    </source>
</reference>
<feature type="domain" description="Enoyl reductase (ER)" evidence="1">
    <location>
        <begin position="8"/>
        <end position="329"/>
    </location>
</feature>
<dbReference type="AlphaFoldDB" id="A0A7H0LD59"/>
<dbReference type="InterPro" id="IPR036291">
    <property type="entry name" value="NAD(P)-bd_dom_sf"/>
</dbReference>
<dbReference type="RefSeq" id="WP_187759961.1">
    <property type="nucleotide sequence ID" value="NZ_CP061038.1"/>
</dbReference>
<evidence type="ECO:0000313" key="3">
    <source>
        <dbReference type="Proteomes" id="UP000516148"/>
    </source>
</evidence>
<organism evidence="2 3">
    <name type="scientific">Sphingomonas alpina</name>
    <dbReference type="NCBI Taxonomy" id="653931"/>
    <lineage>
        <taxon>Bacteria</taxon>
        <taxon>Pseudomonadati</taxon>
        <taxon>Pseudomonadota</taxon>
        <taxon>Alphaproteobacteria</taxon>
        <taxon>Sphingomonadales</taxon>
        <taxon>Sphingomonadaceae</taxon>
        <taxon>Sphingomonas</taxon>
    </lineage>
</organism>
<dbReference type="Pfam" id="PF00107">
    <property type="entry name" value="ADH_zinc_N"/>
    <property type="match status" value="1"/>
</dbReference>
<protein>
    <submittedName>
        <fullName evidence="2">NAD(P)-dependent alcohol dehydrogenase</fullName>
    </submittedName>
</protein>
<dbReference type="PANTHER" id="PTHR45033:SF2">
    <property type="entry name" value="ZINC-TYPE ALCOHOL DEHYDROGENASE-LIKE PROTEIN C1773.06C"/>
    <property type="match status" value="1"/>
</dbReference>
<dbReference type="Gene3D" id="3.90.180.10">
    <property type="entry name" value="Medium-chain alcohol dehydrogenases, catalytic domain"/>
    <property type="match status" value="1"/>
</dbReference>
<dbReference type="CDD" id="cd08276">
    <property type="entry name" value="MDR7"/>
    <property type="match status" value="1"/>
</dbReference>
<gene>
    <name evidence="2" type="ORF">H3Z74_12300</name>
</gene>
<dbReference type="GO" id="GO:0016491">
    <property type="term" value="F:oxidoreductase activity"/>
    <property type="evidence" value="ECO:0007669"/>
    <property type="project" value="InterPro"/>
</dbReference>
<dbReference type="Gene3D" id="3.40.50.720">
    <property type="entry name" value="NAD(P)-binding Rossmann-like Domain"/>
    <property type="match status" value="1"/>
</dbReference>
<dbReference type="SUPFAM" id="SSF51735">
    <property type="entry name" value="NAD(P)-binding Rossmann-fold domains"/>
    <property type="match status" value="1"/>
</dbReference>
<dbReference type="SMART" id="SM00829">
    <property type="entry name" value="PKS_ER"/>
    <property type="match status" value="1"/>
</dbReference>